<protein>
    <submittedName>
        <fullName evidence="3">Uncharacterized protein</fullName>
    </submittedName>
</protein>
<comment type="caution">
    <text evidence="3">The sequence shown here is derived from an EMBL/GenBank/DDBJ whole genome shotgun (WGS) entry which is preliminary data.</text>
</comment>
<accession>A0AAW0D721</accession>
<keyword evidence="2" id="KW-0812">Transmembrane</keyword>
<proteinExistence type="predicted"/>
<dbReference type="InterPro" id="IPR036259">
    <property type="entry name" value="MFS_trans_sf"/>
</dbReference>
<feature type="transmembrane region" description="Helical" evidence="2">
    <location>
        <begin position="72"/>
        <end position="91"/>
    </location>
</feature>
<feature type="transmembrane region" description="Helical" evidence="2">
    <location>
        <begin position="103"/>
        <end position="120"/>
    </location>
</feature>
<gene>
    <name evidence="3" type="ORF">VNI00_006879</name>
</gene>
<dbReference type="Gene3D" id="1.20.1250.20">
    <property type="entry name" value="MFS general substrate transporter like domains"/>
    <property type="match status" value="1"/>
</dbReference>
<keyword evidence="4" id="KW-1185">Reference proteome</keyword>
<reference evidence="3 4" key="1">
    <citation type="submission" date="2024-01" db="EMBL/GenBank/DDBJ databases">
        <title>A draft genome for a cacao thread blight-causing isolate of Paramarasmius palmivorus.</title>
        <authorList>
            <person name="Baruah I.K."/>
            <person name="Bukari Y."/>
            <person name="Amoako-Attah I."/>
            <person name="Meinhardt L.W."/>
            <person name="Bailey B.A."/>
            <person name="Cohen S.P."/>
        </authorList>
    </citation>
    <scope>NUCLEOTIDE SEQUENCE [LARGE SCALE GENOMIC DNA]</scope>
    <source>
        <strain evidence="3 4">GH-12</strain>
    </source>
</reference>
<evidence type="ECO:0000313" key="4">
    <source>
        <dbReference type="Proteomes" id="UP001383192"/>
    </source>
</evidence>
<feature type="region of interest" description="Disordered" evidence="1">
    <location>
        <begin position="24"/>
        <end position="44"/>
    </location>
</feature>
<evidence type="ECO:0000313" key="3">
    <source>
        <dbReference type="EMBL" id="KAK7047213.1"/>
    </source>
</evidence>
<dbReference type="SUPFAM" id="SSF103473">
    <property type="entry name" value="MFS general substrate transporter"/>
    <property type="match status" value="1"/>
</dbReference>
<keyword evidence="2" id="KW-1133">Transmembrane helix</keyword>
<name>A0AAW0D721_9AGAR</name>
<dbReference type="AlphaFoldDB" id="A0AAW0D721"/>
<feature type="transmembrane region" description="Helical" evidence="2">
    <location>
        <begin position="132"/>
        <end position="154"/>
    </location>
</feature>
<dbReference type="Proteomes" id="UP001383192">
    <property type="component" value="Unassembled WGS sequence"/>
</dbReference>
<keyword evidence="2" id="KW-0472">Membrane</keyword>
<organism evidence="3 4">
    <name type="scientific">Paramarasmius palmivorus</name>
    <dbReference type="NCBI Taxonomy" id="297713"/>
    <lineage>
        <taxon>Eukaryota</taxon>
        <taxon>Fungi</taxon>
        <taxon>Dikarya</taxon>
        <taxon>Basidiomycota</taxon>
        <taxon>Agaricomycotina</taxon>
        <taxon>Agaricomycetes</taxon>
        <taxon>Agaricomycetidae</taxon>
        <taxon>Agaricales</taxon>
        <taxon>Marasmiineae</taxon>
        <taxon>Marasmiaceae</taxon>
        <taxon>Paramarasmius</taxon>
    </lineage>
</organism>
<evidence type="ECO:0000256" key="2">
    <source>
        <dbReference type="SAM" id="Phobius"/>
    </source>
</evidence>
<feature type="transmembrane region" description="Helical" evidence="2">
    <location>
        <begin position="166"/>
        <end position="186"/>
    </location>
</feature>
<evidence type="ECO:0000256" key="1">
    <source>
        <dbReference type="SAM" id="MobiDB-lite"/>
    </source>
</evidence>
<dbReference type="EMBL" id="JAYKXP010000021">
    <property type="protein sequence ID" value="KAK7047213.1"/>
    <property type="molecule type" value="Genomic_DNA"/>
</dbReference>
<sequence length="214" mass="23594">MGASASATPKTSSVLTLHFDDIEQNRNGTTNGKISPPQSPRQHDEALDRFGQNAAMENTAMSLPPMDGGFHAWAYLVSAWVLDFFIWFVIFYTPARTLPDHFFIVRALPFSYGVFFDYYITHDFKDAPSGQLAVVGSLSGGLPDLTSIIFLPILSRYPRIKRKCMVVGLFMLSAGLVGAAFATQPWQVILMQGVISPMGGGKQIVNIFPVRRES</sequence>